<evidence type="ECO:0000256" key="2">
    <source>
        <dbReference type="ARBA" id="ARBA00022618"/>
    </source>
</evidence>
<sequence>MWRWLSLILLVLLIFLQSRLWWGPGSMQEVRALRAQVQAQAADNERLQKRNALLEAEVADLKNGTHAIEAHARSELGLIKPGEVFYQVVPQSNPAGASSAGQ</sequence>
<dbReference type="PANTHER" id="PTHR37485:SF1">
    <property type="entry name" value="CELL DIVISION PROTEIN FTSB"/>
    <property type="match status" value="1"/>
</dbReference>
<dbReference type="GO" id="GO:0030428">
    <property type="term" value="C:cell septum"/>
    <property type="evidence" value="ECO:0007669"/>
    <property type="project" value="TreeGrafter"/>
</dbReference>
<feature type="topological domain" description="Periplasmic" evidence="7">
    <location>
        <begin position="23"/>
        <end position="102"/>
    </location>
</feature>
<feature type="coiled-coil region" evidence="7">
    <location>
        <begin position="30"/>
        <end position="64"/>
    </location>
</feature>
<keyword evidence="1 7" id="KW-1003">Cell membrane</keyword>
<keyword evidence="4 7" id="KW-1133">Transmembrane helix</keyword>
<evidence type="ECO:0000256" key="5">
    <source>
        <dbReference type="ARBA" id="ARBA00023136"/>
    </source>
</evidence>
<gene>
    <name evidence="7" type="primary">ftsB</name>
    <name evidence="8" type="ORF">B1806_15995</name>
</gene>
<keyword evidence="3 7" id="KW-0812">Transmembrane</keyword>
<dbReference type="STRING" id="993689.GCA_002077135_02585"/>
<feature type="topological domain" description="Cytoplasmic" evidence="7">
    <location>
        <begin position="1"/>
        <end position="4"/>
    </location>
</feature>
<evidence type="ECO:0000256" key="3">
    <source>
        <dbReference type="ARBA" id="ARBA00022692"/>
    </source>
</evidence>
<comment type="function">
    <text evidence="7">Essential cell division protein. May link together the upstream cell division proteins, which are predominantly cytoplasmic, with the downstream cell division proteins, which are predominantly periplasmic.</text>
</comment>
<evidence type="ECO:0000256" key="4">
    <source>
        <dbReference type="ARBA" id="ARBA00022989"/>
    </source>
</evidence>
<proteinExistence type="inferred from homology"/>
<keyword evidence="9" id="KW-1185">Reference proteome</keyword>
<keyword evidence="7" id="KW-0175">Coiled coil</keyword>
<dbReference type="PANTHER" id="PTHR37485">
    <property type="entry name" value="CELL DIVISION PROTEIN FTSB"/>
    <property type="match status" value="1"/>
</dbReference>
<dbReference type="GO" id="GO:0032153">
    <property type="term" value="C:cell division site"/>
    <property type="evidence" value="ECO:0007669"/>
    <property type="project" value="UniProtKB-UniRule"/>
</dbReference>
<dbReference type="Proteomes" id="UP000307749">
    <property type="component" value="Unassembled WGS sequence"/>
</dbReference>
<evidence type="ECO:0000313" key="8">
    <source>
        <dbReference type="EMBL" id="THD06556.1"/>
    </source>
</evidence>
<protein>
    <recommendedName>
        <fullName evidence="7">Cell division protein FtsB</fullName>
    </recommendedName>
</protein>
<evidence type="ECO:0000256" key="1">
    <source>
        <dbReference type="ARBA" id="ARBA00022475"/>
    </source>
</evidence>
<dbReference type="RefSeq" id="WP_081128288.1">
    <property type="nucleotide sequence ID" value="NZ_LDOS01000002.1"/>
</dbReference>
<keyword evidence="6 7" id="KW-0131">Cell cycle</keyword>
<dbReference type="EMBL" id="MWQO01000077">
    <property type="protein sequence ID" value="THD06556.1"/>
    <property type="molecule type" value="Genomic_DNA"/>
</dbReference>
<name>A0A4S3KDL3_9GAMM</name>
<reference evidence="8 9" key="1">
    <citation type="submission" date="2017-02" db="EMBL/GenBank/DDBJ databases">
        <title>Whole genome sequencing of Metallibacterium scheffleri DSM 24874 (T).</title>
        <authorList>
            <person name="Kumar S."/>
            <person name="Patil P."/>
            <person name="Patil P.B."/>
        </authorList>
    </citation>
    <scope>NUCLEOTIDE SEQUENCE [LARGE SCALE GENOMIC DNA]</scope>
    <source>
        <strain evidence="8 9">DSM 24874</strain>
    </source>
</reference>
<accession>A0A4S3KDL3</accession>
<dbReference type="GO" id="GO:0005886">
    <property type="term" value="C:plasma membrane"/>
    <property type="evidence" value="ECO:0007669"/>
    <property type="project" value="UniProtKB-SubCell"/>
</dbReference>
<comment type="caution">
    <text evidence="8">The sequence shown here is derived from an EMBL/GenBank/DDBJ whole genome shotgun (WGS) entry which is preliminary data.</text>
</comment>
<keyword evidence="7" id="KW-0997">Cell inner membrane</keyword>
<dbReference type="AlphaFoldDB" id="A0A4S3KDL3"/>
<organism evidence="8 9">
    <name type="scientific">Metallibacterium scheffleri</name>
    <dbReference type="NCBI Taxonomy" id="993689"/>
    <lineage>
        <taxon>Bacteria</taxon>
        <taxon>Pseudomonadati</taxon>
        <taxon>Pseudomonadota</taxon>
        <taxon>Gammaproteobacteria</taxon>
        <taxon>Lysobacterales</taxon>
        <taxon>Rhodanobacteraceae</taxon>
        <taxon>Metallibacterium</taxon>
    </lineage>
</organism>
<comment type="subcellular location">
    <subcellularLocation>
        <location evidence="7">Cell inner membrane</location>
        <topology evidence="7">Single-pass type II membrane protein</topology>
    </subcellularLocation>
    <text evidence="7">Localizes to the division septum.</text>
</comment>
<dbReference type="NCBIfam" id="NF002058">
    <property type="entry name" value="PRK00888.1"/>
    <property type="match status" value="1"/>
</dbReference>
<dbReference type="GO" id="GO:0043093">
    <property type="term" value="P:FtsZ-dependent cytokinesis"/>
    <property type="evidence" value="ECO:0007669"/>
    <property type="project" value="UniProtKB-UniRule"/>
</dbReference>
<dbReference type="InterPro" id="IPR007060">
    <property type="entry name" value="FtsL/DivIC"/>
</dbReference>
<dbReference type="Pfam" id="PF04977">
    <property type="entry name" value="DivIC"/>
    <property type="match status" value="1"/>
</dbReference>
<evidence type="ECO:0000256" key="7">
    <source>
        <dbReference type="HAMAP-Rule" id="MF_00599"/>
    </source>
</evidence>
<evidence type="ECO:0000256" key="6">
    <source>
        <dbReference type="ARBA" id="ARBA00023306"/>
    </source>
</evidence>
<evidence type="ECO:0000313" key="9">
    <source>
        <dbReference type="Proteomes" id="UP000307749"/>
    </source>
</evidence>
<keyword evidence="5 7" id="KW-0472">Membrane</keyword>
<dbReference type="HAMAP" id="MF_00599">
    <property type="entry name" value="FtsB"/>
    <property type="match status" value="1"/>
</dbReference>
<keyword evidence="2 7" id="KW-0132">Cell division</keyword>
<comment type="similarity">
    <text evidence="7">Belongs to the FtsB family.</text>
</comment>
<dbReference type="InterPro" id="IPR023081">
    <property type="entry name" value="Cell_div_FtsB"/>
</dbReference>
<comment type="subunit">
    <text evidence="7">Part of a complex composed of FtsB, FtsL and FtsQ.</text>
</comment>